<name>A0ABU9S1F7_9BURK</name>
<dbReference type="CDD" id="cd19481">
    <property type="entry name" value="RecA-like_protease"/>
    <property type="match status" value="2"/>
</dbReference>
<feature type="transmembrane region" description="Helical" evidence="1">
    <location>
        <begin position="67"/>
        <end position="98"/>
    </location>
</feature>
<dbReference type="Pfam" id="PF00004">
    <property type="entry name" value="AAA"/>
    <property type="match status" value="2"/>
</dbReference>
<gene>
    <name evidence="3" type="ORF">VSR73_32595</name>
</gene>
<sequence length="696" mass="76197">MKTLHFALLTILRVAVVIACLAYLHHEWDALLHHETVHALAVSVVTLVAASLVWIPNRDVRGWTWVAFVVLVFGMMLVALTFTTWSPAALAAIAAASFKLRRSHQRRAPVGIIVEGTRVFIPLEMKITPQQPVPDVCPEKLAPAARTRLAASANELPAVQELPVAPTPAPQPVASHASRAVPAAQAITPVWDFSENVRKPRHDFSAVVGMEDTKSRLLRSAREIIEGTSKAHRNGILLFGDPGNGKTLFAEALAGELDVPFLSISYGDIASKWINETPAKVKAVFAEARRIGTCLLFIDEIDSFLKPRDGNIHSMDRDLTNVMLTEIVGLRGSKLILVAATNFLGVDYAGTRDGRFDFKIEIPPPDVTARIALLRRSITDELGVSFAQPESITALARRWEGFSAARLTALGGQLREMHRDGKFTGPVTFEVGMQAMRLLQGRKGRLPEGVKDISEIIMPDTSRGALRSLAYRMKETENLEKLGSTLPRGVLFVGPPGTGKTQAAMALAKTSNFAFLKITGADIIADPRSWDRLYREACDIRPCVVFIDEVDGILQDRRHSGHGHGMLTEKLLDTLDGACGQTPDVLFIAASNHISRIDTAAVRSGRFEEKILFDIPTSKAMSAYVRTILANKLDGAWKVEPEAVVQMIRFLGGRTIADADALLRKSITIAAIRRTRERTVDFRATDVIHGAQAIFP</sequence>
<organism evidence="3 4">
    <name type="scientific">Paraburkholderia ferrariae</name>
    <dbReference type="NCBI Taxonomy" id="386056"/>
    <lineage>
        <taxon>Bacteria</taxon>
        <taxon>Pseudomonadati</taxon>
        <taxon>Pseudomonadota</taxon>
        <taxon>Betaproteobacteria</taxon>
        <taxon>Burkholderiales</taxon>
        <taxon>Burkholderiaceae</taxon>
        <taxon>Paraburkholderia</taxon>
    </lineage>
</organism>
<proteinExistence type="predicted"/>
<dbReference type="EMBL" id="JAYMRV010000013">
    <property type="protein sequence ID" value="MEM5425784.1"/>
    <property type="molecule type" value="Genomic_DNA"/>
</dbReference>
<dbReference type="PANTHER" id="PTHR23077">
    <property type="entry name" value="AAA-FAMILY ATPASE"/>
    <property type="match status" value="1"/>
</dbReference>
<comment type="caution">
    <text evidence="3">The sequence shown here is derived from an EMBL/GenBank/DDBJ whole genome shotgun (WGS) entry which is preliminary data.</text>
</comment>
<evidence type="ECO:0000313" key="3">
    <source>
        <dbReference type="EMBL" id="MEM5425784.1"/>
    </source>
</evidence>
<keyword evidence="4" id="KW-1185">Reference proteome</keyword>
<evidence type="ECO:0000259" key="2">
    <source>
        <dbReference type="SMART" id="SM00382"/>
    </source>
</evidence>
<dbReference type="RefSeq" id="WP_342949633.1">
    <property type="nucleotide sequence ID" value="NZ_JAYMRV010000013.1"/>
</dbReference>
<accession>A0ABU9S1F7</accession>
<feature type="transmembrane region" description="Helical" evidence="1">
    <location>
        <begin position="36"/>
        <end position="55"/>
    </location>
</feature>
<keyword evidence="1" id="KW-0472">Membrane</keyword>
<protein>
    <submittedName>
        <fullName evidence="3">AAA family ATPase</fullName>
    </submittedName>
</protein>
<feature type="transmembrane region" description="Helical" evidence="1">
    <location>
        <begin position="6"/>
        <end position="24"/>
    </location>
</feature>
<dbReference type="SUPFAM" id="SSF52540">
    <property type="entry name" value="P-loop containing nucleoside triphosphate hydrolases"/>
    <property type="match status" value="2"/>
</dbReference>
<dbReference type="SMART" id="SM00382">
    <property type="entry name" value="AAA"/>
    <property type="match status" value="2"/>
</dbReference>
<keyword evidence="1" id="KW-0812">Transmembrane</keyword>
<dbReference type="InterPro" id="IPR027417">
    <property type="entry name" value="P-loop_NTPase"/>
</dbReference>
<dbReference type="InterPro" id="IPR003959">
    <property type="entry name" value="ATPase_AAA_core"/>
</dbReference>
<feature type="domain" description="AAA+ ATPase" evidence="2">
    <location>
        <begin position="232"/>
        <end position="366"/>
    </location>
</feature>
<feature type="domain" description="AAA+ ATPase" evidence="2">
    <location>
        <begin position="486"/>
        <end position="617"/>
    </location>
</feature>
<evidence type="ECO:0000313" key="4">
    <source>
        <dbReference type="Proteomes" id="UP001489897"/>
    </source>
</evidence>
<dbReference type="InterPro" id="IPR050168">
    <property type="entry name" value="AAA_ATPase_domain"/>
</dbReference>
<dbReference type="Proteomes" id="UP001489897">
    <property type="component" value="Unassembled WGS sequence"/>
</dbReference>
<dbReference type="PANTHER" id="PTHR23077:SF198">
    <property type="entry name" value="ATP-DEPENDENT ZINC METALLOPROTEASE FTSH"/>
    <property type="match status" value="1"/>
</dbReference>
<dbReference type="Gene3D" id="1.10.8.60">
    <property type="match status" value="2"/>
</dbReference>
<dbReference type="Gene3D" id="3.40.50.300">
    <property type="entry name" value="P-loop containing nucleotide triphosphate hydrolases"/>
    <property type="match status" value="2"/>
</dbReference>
<reference evidence="3 4" key="1">
    <citation type="submission" date="2024-01" db="EMBL/GenBank/DDBJ databases">
        <title>The diversity of rhizobia nodulating Mimosa spp. in eleven states of Brazil covering several biomes is determined by host plant, location, and edaphic factors.</title>
        <authorList>
            <person name="Rouws L."/>
            <person name="Barauna A."/>
            <person name="Beukes C."/>
            <person name="De Faria S.M."/>
            <person name="Gross E."/>
            <person name="Dos Reis Junior F.B."/>
            <person name="Simon M."/>
            <person name="Maluk M."/>
            <person name="Odee D.W."/>
            <person name="Kenicer G."/>
            <person name="Young J.P.W."/>
            <person name="Reis V.M."/>
            <person name="Zilli J."/>
            <person name="James E.K."/>
        </authorList>
    </citation>
    <scope>NUCLEOTIDE SEQUENCE [LARGE SCALE GENOMIC DNA]</scope>
    <source>
        <strain evidence="3 4">JPY167</strain>
    </source>
</reference>
<keyword evidence="1" id="KW-1133">Transmembrane helix</keyword>
<evidence type="ECO:0000256" key="1">
    <source>
        <dbReference type="SAM" id="Phobius"/>
    </source>
</evidence>
<dbReference type="InterPro" id="IPR003593">
    <property type="entry name" value="AAA+_ATPase"/>
</dbReference>